<evidence type="ECO:0000313" key="1">
    <source>
        <dbReference type="EMBL" id="EKC30330.1"/>
    </source>
</evidence>
<organism evidence="1">
    <name type="scientific">Magallana gigas</name>
    <name type="common">Pacific oyster</name>
    <name type="synonym">Crassostrea gigas</name>
    <dbReference type="NCBI Taxonomy" id="29159"/>
    <lineage>
        <taxon>Eukaryota</taxon>
        <taxon>Metazoa</taxon>
        <taxon>Spiralia</taxon>
        <taxon>Lophotrochozoa</taxon>
        <taxon>Mollusca</taxon>
        <taxon>Bivalvia</taxon>
        <taxon>Autobranchia</taxon>
        <taxon>Pteriomorphia</taxon>
        <taxon>Ostreida</taxon>
        <taxon>Ostreoidea</taxon>
        <taxon>Ostreidae</taxon>
        <taxon>Magallana</taxon>
    </lineage>
</organism>
<dbReference type="HOGENOM" id="CLU_1549117_0_0_1"/>
<dbReference type="InParanoid" id="K1QN87"/>
<sequence length="173" mass="18692">MGCLDVTILVIAALVCRGEESQPLPAYPKGAFEEPEVFEPEDKFCPENGIATFVDSPPVDSLSCVPAPGPVQCSLQEMVSGTKPKGFICKNKGYLSGWTKVPQEGPFNVKCCSSTEYSYSENSCVTHIRTPDFPGTGLPSWYFPVGAIQLRIPGSSLAKYYIVGMSTSFNHVP</sequence>
<reference evidence="1" key="1">
    <citation type="journal article" date="2012" name="Nature">
        <title>The oyster genome reveals stress adaptation and complexity of shell formation.</title>
        <authorList>
            <person name="Zhang G."/>
            <person name="Fang X."/>
            <person name="Guo X."/>
            <person name="Li L."/>
            <person name="Luo R."/>
            <person name="Xu F."/>
            <person name="Yang P."/>
            <person name="Zhang L."/>
            <person name="Wang X."/>
            <person name="Qi H."/>
            <person name="Xiong Z."/>
            <person name="Que H."/>
            <person name="Xie Y."/>
            <person name="Holland P.W."/>
            <person name="Paps J."/>
            <person name="Zhu Y."/>
            <person name="Wu F."/>
            <person name="Chen Y."/>
            <person name="Wang J."/>
            <person name="Peng C."/>
            <person name="Meng J."/>
            <person name="Yang L."/>
            <person name="Liu J."/>
            <person name="Wen B."/>
            <person name="Zhang N."/>
            <person name="Huang Z."/>
            <person name="Zhu Q."/>
            <person name="Feng Y."/>
            <person name="Mount A."/>
            <person name="Hedgecock D."/>
            <person name="Xu Z."/>
            <person name="Liu Y."/>
            <person name="Domazet-Loso T."/>
            <person name="Du Y."/>
            <person name="Sun X."/>
            <person name="Zhang S."/>
            <person name="Liu B."/>
            <person name="Cheng P."/>
            <person name="Jiang X."/>
            <person name="Li J."/>
            <person name="Fan D."/>
            <person name="Wang W."/>
            <person name="Fu W."/>
            <person name="Wang T."/>
            <person name="Wang B."/>
            <person name="Zhang J."/>
            <person name="Peng Z."/>
            <person name="Li Y."/>
            <person name="Li N."/>
            <person name="Wang J."/>
            <person name="Chen M."/>
            <person name="He Y."/>
            <person name="Tan F."/>
            <person name="Song X."/>
            <person name="Zheng Q."/>
            <person name="Huang R."/>
            <person name="Yang H."/>
            <person name="Du X."/>
            <person name="Chen L."/>
            <person name="Yang M."/>
            <person name="Gaffney P.M."/>
            <person name="Wang S."/>
            <person name="Luo L."/>
            <person name="She Z."/>
            <person name="Ming Y."/>
            <person name="Huang W."/>
            <person name="Zhang S."/>
            <person name="Huang B."/>
            <person name="Zhang Y."/>
            <person name="Qu T."/>
            <person name="Ni P."/>
            <person name="Miao G."/>
            <person name="Wang J."/>
            <person name="Wang Q."/>
            <person name="Steinberg C.E."/>
            <person name="Wang H."/>
            <person name="Li N."/>
            <person name="Qian L."/>
            <person name="Zhang G."/>
            <person name="Li Y."/>
            <person name="Yang H."/>
            <person name="Liu X."/>
            <person name="Wang J."/>
            <person name="Yin Y."/>
            <person name="Wang J."/>
        </authorList>
    </citation>
    <scope>NUCLEOTIDE SEQUENCE [LARGE SCALE GENOMIC DNA]</scope>
    <source>
        <strain evidence="1">05x7-T-G4-1.051#20</strain>
    </source>
</reference>
<dbReference type="EMBL" id="JH817780">
    <property type="protein sequence ID" value="EKC30330.1"/>
    <property type="molecule type" value="Genomic_DNA"/>
</dbReference>
<dbReference type="AlphaFoldDB" id="K1QN87"/>
<protein>
    <submittedName>
        <fullName evidence="1">Uncharacterized protein</fullName>
    </submittedName>
</protein>
<accession>K1QN87</accession>
<gene>
    <name evidence="1" type="ORF">CGI_10006452</name>
</gene>
<name>K1QN87_MAGGI</name>
<proteinExistence type="predicted"/>